<dbReference type="GO" id="GO:0110154">
    <property type="term" value="P:RNA decapping"/>
    <property type="evidence" value="ECO:0007669"/>
    <property type="project" value="TreeGrafter"/>
</dbReference>
<dbReference type="Pfam" id="PF00149">
    <property type="entry name" value="Metallophos"/>
    <property type="match status" value="1"/>
</dbReference>
<dbReference type="SUPFAM" id="SSF56300">
    <property type="entry name" value="Metallo-dependent phosphatases"/>
    <property type="match status" value="1"/>
</dbReference>
<feature type="domain" description="Calcineurin-like phosphoesterase" evidence="1">
    <location>
        <begin position="3"/>
        <end position="204"/>
    </location>
</feature>
<dbReference type="GO" id="GO:0008803">
    <property type="term" value="F:bis(5'-nucleosyl)-tetraphosphatase (symmetrical) activity"/>
    <property type="evidence" value="ECO:0007669"/>
    <property type="project" value="TreeGrafter"/>
</dbReference>
<dbReference type="InterPro" id="IPR050126">
    <property type="entry name" value="Ap4A_hydrolase"/>
</dbReference>
<evidence type="ECO:0000313" key="2">
    <source>
        <dbReference type="EMBL" id="RXI76461.1"/>
    </source>
</evidence>
<proteinExistence type="predicted"/>
<dbReference type="OrthoDB" id="384253at2"/>
<dbReference type="PANTHER" id="PTHR42850">
    <property type="entry name" value="METALLOPHOSPHOESTERASE"/>
    <property type="match status" value="1"/>
</dbReference>
<dbReference type="InterPro" id="IPR029052">
    <property type="entry name" value="Metallo-depent_PP-like"/>
</dbReference>
<comment type="caution">
    <text evidence="2">The sequence shown here is derived from an EMBL/GenBank/DDBJ whole genome shotgun (WGS) entry which is preliminary data.</text>
</comment>
<protein>
    <submittedName>
        <fullName evidence="2">Serine/threonine protein phosphatase</fullName>
    </submittedName>
</protein>
<gene>
    <name evidence="2" type="ORF">DXH47_10660</name>
</gene>
<dbReference type="PANTHER" id="PTHR42850:SF4">
    <property type="entry name" value="ZINC-DEPENDENT ENDOPOLYPHOSPHATASE"/>
    <property type="match status" value="1"/>
</dbReference>
<evidence type="ECO:0000313" key="3">
    <source>
        <dbReference type="Proteomes" id="UP000290602"/>
    </source>
</evidence>
<dbReference type="Gene3D" id="3.60.21.10">
    <property type="match status" value="1"/>
</dbReference>
<keyword evidence="3" id="KW-1185">Reference proteome</keyword>
<dbReference type="GO" id="GO:0005737">
    <property type="term" value="C:cytoplasm"/>
    <property type="evidence" value="ECO:0007669"/>
    <property type="project" value="TreeGrafter"/>
</dbReference>
<dbReference type="AlphaFoldDB" id="A0A4Q0VFC4"/>
<evidence type="ECO:0000259" key="1">
    <source>
        <dbReference type="Pfam" id="PF00149"/>
    </source>
</evidence>
<name>A0A4Q0VFC4_9LACO</name>
<dbReference type="Proteomes" id="UP000290602">
    <property type="component" value="Unassembled WGS sequence"/>
</dbReference>
<organism evidence="2 3">
    <name type="scientific">Levilactobacillus suantsaii</name>
    <dbReference type="NCBI Taxonomy" id="2292255"/>
    <lineage>
        <taxon>Bacteria</taxon>
        <taxon>Bacillati</taxon>
        <taxon>Bacillota</taxon>
        <taxon>Bacilli</taxon>
        <taxon>Lactobacillales</taxon>
        <taxon>Lactobacillaceae</taxon>
        <taxon>Levilactobacillus</taxon>
    </lineage>
</organism>
<dbReference type="EMBL" id="QXIL01000031">
    <property type="protein sequence ID" value="RXI76461.1"/>
    <property type="molecule type" value="Genomic_DNA"/>
</dbReference>
<dbReference type="InterPro" id="IPR004843">
    <property type="entry name" value="Calcineurin-like_PHP"/>
</dbReference>
<reference evidence="2 3" key="1">
    <citation type="submission" date="2018-08" db="EMBL/GenBank/DDBJ databases">
        <title>Lactobacillus suantsai sp. nov., isolated from traditional fermented suan-tsai in Taiwan.</title>
        <authorList>
            <person name="Huang C.-H."/>
        </authorList>
    </citation>
    <scope>NUCLEOTIDE SEQUENCE [LARGE SCALE GENOMIC DNA]</scope>
    <source>
        <strain evidence="2 3">BCRC 12945</strain>
    </source>
</reference>
<sequence>MAKITFVGDIHSAADDLRVLLTDPTIRHSRLIFVGDYIDGQDQRRFSNHVEHTQLDPLGVLDILMTRVTRYGDVALLGNHDELWVETARKNATDYKLWRHKSGHQLAQQLGIHATKLSAVAAALHEKPLRKYTDFLASLPLTWENDTLFAVHAGLNWHRTLQHQRTKDLLDIRGPYFYQNAAKPTKWHKNRLGKIIITGHTPVQKLCATGYGYLKMQANDHDTPRYLINGGSRSKRFDSGISALTLTSSGRFVQEKRVIKGHLYDGHQKVTEKMISD</sequence>
<accession>A0A4Q0VFC4</accession>
<dbReference type="RefSeq" id="WP_129033282.1">
    <property type="nucleotide sequence ID" value="NZ_CP059603.1"/>
</dbReference>
<dbReference type="GO" id="GO:0016791">
    <property type="term" value="F:phosphatase activity"/>
    <property type="evidence" value="ECO:0007669"/>
    <property type="project" value="TreeGrafter"/>
</dbReference>